<evidence type="ECO:0000256" key="1">
    <source>
        <dbReference type="SAM" id="MobiDB-lite"/>
    </source>
</evidence>
<reference evidence="2" key="1">
    <citation type="submission" date="2020-02" db="EMBL/GenBank/DDBJ databases">
        <authorList>
            <person name="Meier V. D."/>
        </authorList>
    </citation>
    <scope>NUCLEOTIDE SEQUENCE</scope>
    <source>
        <strain evidence="2">AVDCRST_MAG78</strain>
    </source>
</reference>
<proteinExistence type="predicted"/>
<dbReference type="InterPro" id="IPR007272">
    <property type="entry name" value="Sulf_transp_TsuA/YedE"/>
</dbReference>
<protein>
    <submittedName>
        <fullName evidence="2">Sulfur transporter</fullName>
    </submittedName>
</protein>
<sequence>MNPGRRTGRLGRAAREGAIEDRGGDPHWGLHAGYGARLAYGCNIGAYFGVASLLSLHG</sequence>
<dbReference type="Pfam" id="PF04143">
    <property type="entry name" value="Sulf_transp"/>
    <property type="match status" value="1"/>
</dbReference>
<name>A0A6J4QHF1_9ACTN</name>
<accession>A0A6J4QHF1</accession>
<dbReference type="AlphaFoldDB" id="A0A6J4QHF1"/>
<dbReference type="EMBL" id="CADCVB010000173">
    <property type="protein sequence ID" value="CAA9443343.1"/>
    <property type="molecule type" value="Genomic_DNA"/>
</dbReference>
<organism evidence="2">
    <name type="scientific">uncultured Rubrobacteraceae bacterium</name>
    <dbReference type="NCBI Taxonomy" id="349277"/>
    <lineage>
        <taxon>Bacteria</taxon>
        <taxon>Bacillati</taxon>
        <taxon>Actinomycetota</taxon>
        <taxon>Rubrobacteria</taxon>
        <taxon>Rubrobacterales</taxon>
        <taxon>Rubrobacteraceae</taxon>
        <taxon>environmental samples</taxon>
    </lineage>
</organism>
<evidence type="ECO:0000313" key="2">
    <source>
        <dbReference type="EMBL" id="CAA9443343.1"/>
    </source>
</evidence>
<gene>
    <name evidence="2" type="ORF">AVDCRST_MAG78-2651</name>
</gene>
<feature type="region of interest" description="Disordered" evidence="1">
    <location>
        <begin position="1"/>
        <end position="24"/>
    </location>
</feature>
<feature type="compositionally biased region" description="Basic and acidic residues" evidence="1">
    <location>
        <begin position="13"/>
        <end position="24"/>
    </location>
</feature>